<dbReference type="EMBL" id="BMAU01021093">
    <property type="protein sequence ID" value="GFX90180.1"/>
    <property type="molecule type" value="Genomic_DNA"/>
</dbReference>
<evidence type="ECO:0000313" key="2">
    <source>
        <dbReference type="EMBL" id="GFX90180.1"/>
    </source>
</evidence>
<proteinExistence type="predicted"/>
<organism evidence="2 3">
    <name type="scientific">Trichonephila clavipes</name>
    <name type="common">Golden silk orbweaver</name>
    <name type="synonym">Nephila clavipes</name>
    <dbReference type="NCBI Taxonomy" id="2585209"/>
    <lineage>
        <taxon>Eukaryota</taxon>
        <taxon>Metazoa</taxon>
        <taxon>Ecdysozoa</taxon>
        <taxon>Arthropoda</taxon>
        <taxon>Chelicerata</taxon>
        <taxon>Arachnida</taxon>
        <taxon>Araneae</taxon>
        <taxon>Araneomorphae</taxon>
        <taxon>Entelegynae</taxon>
        <taxon>Araneoidea</taxon>
        <taxon>Nephilidae</taxon>
        <taxon>Trichonephila</taxon>
    </lineage>
</organism>
<dbReference type="AlphaFoldDB" id="A0A8X6RGT1"/>
<evidence type="ECO:0000313" key="3">
    <source>
        <dbReference type="Proteomes" id="UP000887159"/>
    </source>
</evidence>
<comment type="caution">
    <text evidence="2">The sequence shown here is derived from an EMBL/GenBank/DDBJ whole genome shotgun (WGS) entry which is preliminary data.</text>
</comment>
<reference evidence="2" key="1">
    <citation type="submission" date="2020-08" db="EMBL/GenBank/DDBJ databases">
        <title>Multicomponent nature underlies the extraordinary mechanical properties of spider dragline silk.</title>
        <authorList>
            <person name="Kono N."/>
            <person name="Nakamura H."/>
            <person name="Mori M."/>
            <person name="Yoshida Y."/>
            <person name="Ohtoshi R."/>
            <person name="Malay A.D."/>
            <person name="Moran D.A.P."/>
            <person name="Tomita M."/>
            <person name="Numata K."/>
            <person name="Arakawa K."/>
        </authorList>
    </citation>
    <scope>NUCLEOTIDE SEQUENCE</scope>
</reference>
<dbReference type="Proteomes" id="UP000887159">
    <property type="component" value="Unassembled WGS sequence"/>
</dbReference>
<protein>
    <submittedName>
        <fullName evidence="2">Uncharacterized protein</fullName>
    </submittedName>
</protein>
<sequence length="86" mass="9695">MGRNVDDPETKRQSMLWYTYTGHHRQGPKNYTRAFGNRPRNLEPWSSDEDDTCAGTPPLLTTTPAGGRLSSRQIRTHDIPATSLLP</sequence>
<accession>A0A8X6RGT1</accession>
<feature type="compositionally biased region" description="Low complexity" evidence="1">
    <location>
        <begin position="54"/>
        <end position="67"/>
    </location>
</feature>
<name>A0A8X6RGT1_TRICX</name>
<keyword evidence="3" id="KW-1185">Reference proteome</keyword>
<evidence type="ECO:0000256" key="1">
    <source>
        <dbReference type="SAM" id="MobiDB-lite"/>
    </source>
</evidence>
<feature type="region of interest" description="Disordered" evidence="1">
    <location>
        <begin position="21"/>
        <end position="86"/>
    </location>
</feature>
<gene>
    <name evidence="2" type="ORF">TNCV_2449551</name>
</gene>